<dbReference type="InterPro" id="IPR034164">
    <property type="entry name" value="Pepsin-like_dom"/>
</dbReference>
<feature type="transmembrane region" description="Helical" evidence="2">
    <location>
        <begin position="423"/>
        <end position="445"/>
    </location>
</feature>
<proteinExistence type="inferred from homology"/>
<feature type="domain" description="Peptidase A1" evidence="3">
    <location>
        <begin position="31"/>
        <end position="385"/>
    </location>
</feature>
<keyword evidence="4" id="KW-0378">Hydrolase</keyword>
<comment type="caution">
    <text evidence="4">The sequence shown here is derived from an EMBL/GenBank/DDBJ whole genome shotgun (WGS) entry which is preliminary data.</text>
</comment>
<dbReference type="InterPro" id="IPR001461">
    <property type="entry name" value="Aspartic_peptidase_A1"/>
</dbReference>
<gene>
    <name evidence="4" type="ORF">K490DRAFT_76261</name>
</gene>
<dbReference type="InterPro" id="IPR033121">
    <property type="entry name" value="PEPTIDASE_A1"/>
</dbReference>
<dbReference type="GO" id="GO:0000324">
    <property type="term" value="C:fungal-type vacuole"/>
    <property type="evidence" value="ECO:0007669"/>
    <property type="project" value="TreeGrafter"/>
</dbReference>
<comment type="similarity">
    <text evidence="1">Belongs to the peptidase A1 family.</text>
</comment>
<dbReference type="Pfam" id="PF00026">
    <property type="entry name" value="Asp"/>
    <property type="match status" value="1"/>
</dbReference>
<dbReference type="PROSITE" id="PS51767">
    <property type="entry name" value="PEPTIDASE_A1"/>
    <property type="match status" value="1"/>
</dbReference>
<keyword evidence="4" id="KW-0645">Protease</keyword>
<keyword evidence="2" id="KW-1133">Transmembrane helix</keyword>
<organism evidence="4 5">
    <name type="scientific">Saccharata proteae CBS 121410</name>
    <dbReference type="NCBI Taxonomy" id="1314787"/>
    <lineage>
        <taxon>Eukaryota</taxon>
        <taxon>Fungi</taxon>
        <taxon>Dikarya</taxon>
        <taxon>Ascomycota</taxon>
        <taxon>Pezizomycotina</taxon>
        <taxon>Dothideomycetes</taxon>
        <taxon>Dothideomycetes incertae sedis</taxon>
        <taxon>Botryosphaeriales</taxon>
        <taxon>Saccharataceae</taxon>
        <taxon>Saccharata</taxon>
    </lineage>
</organism>
<reference evidence="4" key="1">
    <citation type="journal article" date="2020" name="Stud. Mycol.">
        <title>101 Dothideomycetes genomes: a test case for predicting lifestyles and emergence of pathogens.</title>
        <authorList>
            <person name="Haridas S."/>
            <person name="Albert R."/>
            <person name="Binder M."/>
            <person name="Bloem J."/>
            <person name="Labutti K."/>
            <person name="Salamov A."/>
            <person name="Andreopoulos B."/>
            <person name="Baker S."/>
            <person name="Barry K."/>
            <person name="Bills G."/>
            <person name="Bluhm B."/>
            <person name="Cannon C."/>
            <person name="Castanera R."/>
            <person name="Culley D."/>
            <person name="Daum C."/>
            <person name="Ezra D."/>
            <person name="Gonzalez J."/>
            <person name="Henrissat B."/>
            <person name="Kuo A."/>
            <person name="Liang C."/>
            <person name="Lipzen A."/>
            <person name="Lutzoni F."/>
            <person name="Magnuson J."/>
            <person name="Mondo S."/>
            <person name="Nolan M."/>
            <person name="Ohm R."/>
            <person name="Pangilinan J."/>
            <person name="Park H.-J."/>
            <person name="Ramirez L."/>
            <person name="Alfaro M."/>
            <person name="Sun H."/>
            <person name="Tritt A."/>
            <person name="Yoshinaga Y."/>
            <person name="Zwiers L.-H."/>
            <person name="Turgeon B."/>
            <person name="Goodwin S."/>
            <person name="Spatafora J."/>
            <person name="Crous P."/>
            <person name="Grigoriev I."/>
        </authorList>
    </citation>
    <scope>NUCLEOTIDE SEQUENCE</scope>
    <source>
        <strain evidence="4">CBS 121410</strain>
    </source>
</reference>
<keyword evidence="5" id="KW-1185">Reference proteome</keyword>
<evidence type="ECO:0000256" key="2">
    <source>
        <dbReference type="SAM" id="Phobius"/>
    </source>
</evidence>
<name>A0A9P4HR28_9PEZI</name>
<dbReference type="InterPro" id="IPR021109">
    <property type="entry name" value="Peptidase_aspartic_dom_sf"/>
</dbReference>
<dbReference type="PRINTS" id="PR00792">
    <property type="entry name" value="PEPSIN"/>
</dbReference>
<dbReference type="Proteomes" id="UP000799776">
    <property type="component" value="Unassembled WGS sequence"/>
</dbReference>
<keyword evidence="2" id="KW-0472">Membrane</keyword>
<sequence length="494" mass="53189">MALAPRASAAAVSPYSVPTTEDWDGNDGSWSSFQISVGTPPQNFRVLISTAGHETFVPVPEGCIAGYPSDCSSSRGSEPFNSVASPGFETNQSSTWIPNGIYDLGLDTNINQTGNGQYGYDSIRLGSSQTTGAIEMDREVVAGIATLDFWMGLLGLNTISSSFSSTSQPVTSLFYNLKREDKIPSLSYAYTAGAVYRYKRVPGSLILGGYDQSRFASPDFSFTFASDDAKSLTVGVQAILVSNSLQGVASMTLEGHLSVIDSTVSQIWLPEDVCARFESAFGLTYDSTTDLYLVNDTIHAQLLQLNPSITFKLGNSIYDSGSNSTNIVLPYAAFDLQATWPYYPNATNYFPIRRAANETQYTIGRTLLQESYLVVDYERQNFTLAQTIFSDPLPDADIITIQSLNSTTPTTKAKSPSSLSTGAIVGIAVAGAAVILIAIVALLLYRRRNNRRPSELASEGHTSIHELSAPHVVQSYELEGDTRGSVVKSAAVRG</sequence>
<evidence type="ECO:0000256" key="1">
    <source>
        <dbReference type="ARBA" id="ARBA00007447"/>
    </source>
</evidence>
<dbReference type="EMBL" id="ML978756">
    <property type="protein sequence ID" value="KAF2083810.1"/>
    <property type="molecule type" value="Genomic_DNA"/>
</dbReference>
<dbReference type="OrthoDB" id="4074350at2759"/>
<keyword evidence="2" id="KW-0812">Transmembrane</keyword>
<dbReference type="SUPFAM" id="SSF50630">
    <property type="entry name" value="Acid proteases"/>
    <property type="match status" value="1"/>
</dbReference>
<dbReference type="PANTHER" id="PTHR47966">
    <property type="entry name" value="BETA-SITE APP-CLEAVING ENZYME, ISOFORM A-RELATED"/>
    <property type="match status" value="1"/>
</dbReference>
<dbReference type="GO" id="GO:0004190">
    <property type="term" value="F:aspartic-type endopeptidase activity"/>
    <property type="evidence" value="ECO:0007669"/>
    <property type="project" value="InterPro"/>
</dbReference>
<protein>
    <submittedName>
        <fullName evidence="4">Acid protease</fullName>
    </submittedName>
</protein>
<dbReference type="AlphaFoldDB" id="A0A9P4HR28"/>
<accession>A0A9P4HR28</accession>
<dbReference type="GO" id="GO:0006508">
    <property type="term" value="P:proteolysis"/>
    <property type="evidence" value="ECO:0007669"/>
    <property type="project" value="UniProtKB-KW"/>
</dbReference>
<dbReference type="Gene3D" id="2.40.70.10">
    <property type="entry name" value="Acid Proteases"/>
    <property type="match status" value="2"/>
</dbReference>
<dbReference type="CDD" id="cd05471">
    <property type="entry name" value="pepsin_like"/>
    <property type="match status" value="1"/>
</dbReference>
<evidence type="ECO:0000313" key="4">
    <source>
        <dbReference type="EMBL" id="KAF2083810.1"/>
    </source>
</evidence>
<evidence type="ECO:0000259" key="3">
    <source>
        <dbReference type="PROSITE" id="PS51767"/>
    </source>
</evidence>
<dbReference type="PANTHER" id="PTHR47966:SF51">
    <property type="entry name" value="BETA-SITE APP-CLEAVING ENZYME, ISOFORM A-RELATED"/>
    <property type="match status" value="1"/>
</dbReference>
<evidence type="ECO:0000313" key="5">
    <source>
        <dbReference type="Proteomes" id="UP000799776"/>
    </source>
</evidence>